<feature type="transmembrane region" description="Helical" evidence="1">
    <location>
        <begin position="374"/>
        <end position="399"/>
    </location>
</feature>
<dbReference type="EMBL" id="VJMJ01000150">
    <property type="protein sequence ID" value="KAF0730805.1"/>
    <property type="molecule type" value="Genomic_DNA"/>
</dbReference>
<protein>
    <submittedName>
        <fullName evidence="2">Uncharacterized protein</fullName>
    </submittedName>
</protein>
<comment type="caution">
    <text evidence="2">The sequence shown here is derived from an EMBL/GenBank/DDBJ whole genome shotgun (WGS) entry which is preliminary data.</text>
</comment>
<keyword evidence="1" id="KW-0472">Membrane</keyword>
<name>A0A6G0WTM8_9STRA</name>
<keyword evidence="1" id="KW-1133">Transmembrane helix</keyword>
<sequence>MTKVHATRPNEPTVRLSRWSVAYNVAFVVNLATTPFMAYLTEPLPGRIAQVHVPEWNSFQEYTDVMATYFHTLFNNTTMPYEVVKQDRTTNTFAERVTMEIPFSIPESQVQGYISHMAGSPYFAEGVEAYMTTFLTSNASSRAAIKPWRICQHQCLVGISFGEFCFWLDEVVDGVQDSNFPHYAVWVAIYPLETPQLSWFKFIFRSVVSTYVLRVFWTRYYRQFGPLLHNLRTIGFGSEYMHYQVVLGDPAYAILIDPFVSFAMFVDIWCASPYLGMAVFRVSQFQDMLSYALGCMYFSRTVWFAYLCMRGLSAVVKWRRWEAWFAPVDPGFLAICAYVYGGPMTSAIVFSPMVRLTRKSFSYFLPSALHGQVIEVSFLTILCTLVVAHFPVVYSLAATKWNRFKQRRRLQKSHGEIVAISFSNPAYNDIKAIILLSMVMRKHHPTCPTTGGSLHKLYHKNPRYRSMPLFSHRSADCFVVCYNADGNVAKRVRLSLLAWLDRQSRDPKLEIQLCTALHSTSVCILDDKPCSKQGWPSLDAKYIHLGDANCPWIM</sequence>
<proteinExistence type="predicted"/>
<feature type="transmembrane region" description="Helical" evidence="1">
    <location>
        <begin position="20"/>
        <end position="40"/>
    </location>
</feature>
<accession>A0A6G0WTM8</accession>
<evidence type="ECO:0000313" key="3">
    <source>
        <dbReference type="Proteomes" id="UP000481153"/>
    </source>
</evidence>
<reference evidence="2 3" key="1">
    <citation type="submission" date="2019-07" db="EMBL/GenBank/DDBJ databases">
        <title>Genomics analysis of Aphanomyces spp. identifies a new class of oomycete effector associated with host adaptation.</title>
        <authorList>
            <person name="Gaulin E."/>
        </authorList>
    </citation>
    <scope>NUCLEOTIDE SEQUENCE [LARGE SCALE GENOMIC DNA]</scope>
    <source>
        <strain evidence="2 3">ATCC 201684</strain>
    </source>
</reference>
<evidence type="ECO:0000256" key="1">
    <source>
        <dbReference type="SAM" id="Phobius"/>
    </source>
</evidence>
<organism evidence="2 3">
    <name type="scientific">Aphanomyces euteiches</name>
    <dbReference type="NCBI Taxonomy" id="100861"/>
    <lineage>
        <taxon>Eukaryota</taxon>
        <taxon>Sar</taxon>
        <taxon>Stramenopiles</taxon>
        <taxon>Oomycota</taxon>
        <taxon>Saprolegniomycetes</taxon>
        <taxon>Saprolegniales</taxon>
        <taxon>Verrucalvaceae</taxon>
        <taxon>Aphanomyces</taxon>
    </lineage>
</organism>
<dbReference type="VEuPathDB" id="FungiDB:AeMF1_016488"/>
<evidence type="ECO:0000313" key="2">
    <source>
        <dbReference type="EMBL" id="KAF0730805.1"/>
    </source>
</evidence>
<dbReference type="AlphaFoldDB" id="A0A6G0WTM8"/>
<gene>
    <name evidence="2" type="ORF">Ae201684_011807</name>
</gene>
<keyword evidence="1" id="KW-0812">Transmembrane</keyword>
<keyword evidence="3" id="KW-1185">Reference proteome</keyword>
<feature type="transmembrane region" description="Helical" evidence="1">
    <location>
        <begin position="288"/>
        <end position="309"/>
    </location>
</feature>
<dbReference type="Proteomes" id="UP000481153">
    <property type="component" value="Unassembled WGS sequence"/>
</dbReference>
<feature type="transmembrane region" description="Helical" evidence="1">
    <location>
        <begin position="330"/>
        <end position="354"/>
    </location>
</feature>